<accession>A0A7S4NLW7</accession>
<proteinExistence type="predicted"/>
<reference evidence="2" key="1">
    <citation type="submission" date="2021-01" db="EMBL/GenBank/DDBJ databases">
        <authorList>
            <person name="Corre E."/>
            <person name="Pelletier E."/>
            <person name="Niang G."/>
            <person name="Scheremetjew M."/>
            <person name="Finn R."/>
            <person name="Kale V."/>
            <person name="Holt S."/>
            <person name="Cochrane G."/>
            <person name="Meng A."/>
            <person name="Brown T."/>
            <person name="Cohen L."/>
        </authorList>
    </citation>
    <scope>NUCLEOTIDE SEQUENCE</scope>
    <source>
        <strain evidence="2">UIO037</strain>
    </source>
</reference>
<gene>
    <name evidence="2" type="ORF">CPOL0286_LOCUS19274</name>
</gene>
<name>A0A7S4NLW7_9EUKA</name>
<organism evidence="2">
    <name type="scientific">Prymnesium polylepis</name>
    <dbReference type="NCBI Taxonomy" id="72548"/>
    <lineage>
        <taxon>Eukaryota</taxon>
        <taxon>Haptista</taxon>
        <taxon>Haptophyta</taxon>
        <taxon>Prymnesiophyceae</taxon>
        <taxon>Prymnesiales</taxon>
        <taxon>Prymnesiaceae</taxon>
        <taxon>Prymnesium</taxon>
    </lineage>
</organism>
<protein>
    <submittedName>
        <fullName evidence="2">Uncharacterized protein</fullName>
    </submittedName>
</protein>
<feature type="compositionally biased region" description="Basic and acidic residues" evidence="1">
    <location>
        <begin position="120"/>
        <end position="135"/>
    </location>
</feature>
<dbReference type="EMBL" id="HBKO01041915">
    <property type="protein sequence ID" value="CAE2294540.1"/>
    <property type="molecule type" value="Transcribed_RNA"/>
</dbReference>
<feature type="region of interest" description="Disordered" evidence="1">
    <location>
        <begin position="39"/>
        <end position="135"/>
    </location>
</feature>
<evidence type="ECO:0000313" key="2">
    <source>
        <dbReference type="EMBL" id="CAE2294540.1"/>
    </source>
</evidence>
<sequence>MCAAITVPPRGVRPFSVLLHDGITESCVSCEGSPFARRVSSGKLSSGMATRALLPREGQSERTARSNLLPASGSATGAAESLPPDGSDGSVAAASDREACVRPGAPEAPRNLANGVAADVPRRERSEMDVWRADS</sequence>
<dbReference type="AlphaFoldDB" id="A0A7S4NLW7"/>
<evidence type="ECO:0000256" key="1">
    <source>
        <dbReference type="SAM" id="MobiDB-lite"/>
    </source>
</evidence>